<keyword evidence="1" id="KW-0732">Signal</keyword>
<dbReference type="RefSeq" id="WP_157745696.1">
    <property type="nucleotide sequence ID" value="NZ_AP018052.1"/>
</dbReference>
<feature type="chain" id="PRO_5013187618" evidence="1">
    <location>
        <begin position="27"/>
        <end position="158"/>
    </location>
</feature>
<keyword evidence="3" id="KW-1185">Reference proteome</keyword>
<gene>
    <name evidence="2" type="ORF">FOKN1_2797</name>
</gene>
<feature type="signal peptide" evidence="1">
    <location>
        <begin position="1"/>
        <end position="26"/>
    </location>
</feature>
<dbReference type="EMBL" id="AP018052">
    <property type="protein sequence ID" value="BAZ95157.1"/>
    <property type="molecule type" value="Genomic_DNA"/>
</dbReference>
<evidence type="ECO:0000313" key="3">
    <source>
        <dbReference type="Proteomes" id="UP000218765"/>
    </source>
</evidence>
<dbReference type="PANTHER" id="PTHR37691">
    <property type="entry name" value="BLR3518 PROTEIN"/>
    <property type="match status" value="1"/>
</dbReference>
<dbReference type="OrthoDB" id="5794490at2"/>
<dbReference type="SUPFAM" id="SSF75169">
    <property type="entry name" value="DsrEFH-like"/>
    <property type="match status" value="1"/>
</dbReference>
<dbReference type="Pfam" id="PF02635">
    <property type="entry name" value="DsrE"/>
    <property type="match status" value="1"/>
</dbReference>
<dbReference type="Gene3D" id="3.40.1260.10">
    <property type="entry name" value="DsrEFH-like"/>
    <property type="match status" value="1"/>
</dbReference>
<dbReference type="Proteomes" id="UP000218765">
    <property type="component" value="Chromosome"/>
</dbReference>
<sequence>MKQLFRILVLPFCALCLFGATVPALAQEGETQTDSLFGEPSHKLVYQLNQADPDYMDHILFSAGAMLRKFGDDIKIVITLIGPGVHLAAKNPGRPVPEELRQRAESLAMYDVEFHVCGNTLKSLEWTMDDMESYATYVEVGAADLMLLQEQGFSYISW</sequence>
<protein>
    <submittedName>
        <fullName evidence="2">Uncharacterized protein</fullName>
    </submittedName>
</protein>
<dbReference type="KEGG" id="ttc:FOKN1_2797"/>
<accession>A0A1Z4VU45</accession>
<evidence type="ECO:0000313" key="2">
    <source>
        <dbReference type="EMBL" id="BAZ95157.1"/>
    </source>
</evidence>
<name>A0A1Z4VU45_9GAMM</name>
<dbReference type="InterPro" id="IPR003787">
    <property type="entry name" value="Sulphur_relay_DsrE/F-like"/>
</dbReference>
<dbReference type="PANTHER" id="PTHR37691:SF1">
    <property type="entry name" value="BLR3518 PROTEIN"/>
    <property type="match status" value="1"/>
</dbReference>
<evidence type="ECO:0000256" key="1">
    <source>
        <dbReference type="SAM" id="SignalP"/>
    </source>
</evidence>
<reference evidence="2 3" key="1">
    <citation type="submission" date="2017-05" db="EMBL/GenBank/DDBJ databases">
        <title>Thiocyanate degradation by Thiohalobacter thiocyanaticus FOKN1.</title>
        <authorList>
            <person name="Oshiki M."/>
            <person name="Fukushima T."/>
            <person name="Kawano S."/>
            <person name="Nakagawa J."/>
        </authorList>
    </citation>
    <scope>NUCLEOTIDE SEQUENCE [LARGE SCALE GENOMIC DNA]</scope>
    <source>
        <strain evidence="2 3">FOKN1</strain>
    </source>
</reference>
<proteinExistence type="predicted"/>
<dbReference type="AlphaFoldDB" id="A0A1Z4VU45"/>
<dbReference type="InterPro" id="IPR027396">
    <property type="entry name" value="DsrEFH-like"/>
</dbReference>
<organism evidence="2 3">
    <name type="scientific">Thiohalobacter thiocyanaticus</name>
    <dbReference type="NCBI Taxonomy" id="585455"/>
    <lineage>
        <taxon>Bacteria</taxon>
        <taxon>Pseudomonadati</taxon>
        <taxon>Pseudomonadota</taxon>
        <taxon>Gammaproteobacteria</taxon>
        <taxon>Thiohalobacterales</taxon>
        <taxon>Thiohalobacteraceae</taxon>
        <taxon>Thiohalobacter</taxon>
    </lineage>
</organism>